<dbReference type="GeneID" id="103059200"/>
<evidence type="ECO:0000313" key="17">
    <source>
        <dbReference type="RefSeq" id="XP_025027343.1"/>
    </source>
</evidence>
<organism evidence="14 17">
    <name type="scientific">Python bivittatus</name>
    <name type="common">Burmese python</name>
    <name type="synonym">Python molurus bivittatus</name>
    <dbReference type="NCBI Taxonomy" id="176946"/>
    <lineage>
        <taxon>Eukaryota</taxon>
        <taxon>Metazoa</taxon>
        <taxon>Chordata</taxon>
        <taxon>Craniata</taxon>
        <taxon>Vertebrata</taxon>
        <taxon>Euteleostomi</taxon>
        <taxon>Lepidosauria</taxon>
        <taxon>Squamata</taxon>
        <taxon>Bifurcata</taxon>
        <taxon>Unidentata</taxon>
        <taxon>Episquamata</taxon>
        <taxon>Toxicofera</taxon>
        <taxon>Serpentes</taxon>
        <taxon>Henophidia</taxon>
        <taxon>Pythonidae</taxon>
        <taxon>Python</taxon>
    </lineage>
</organism>
<keyword evidence="7 10" id="KW-0067">ATP-binding</keyword>
<dbReference type="EC" id="2.7.11.1" evidence="1"/>
<keyword evidence="9" id="KW-0694">RNA-binding</keyword>
<feature type="domain" description="DRBM" evidence="13">
    <location>
        <begin position="10"/>
        <end position="78"/>
    </location>
</feature>
<dbReference type="Gene3D" id="3.30.200.20">
    <property type="entry name" value="Phosphorylase Kinase, domain 1"/>
    <property type="match status" value="1"/>
</dbReference>
<gene>
    <name evidence="15 16 17" type="primary">EIF2AK2</name>
</gene>
<feature type="compositionally biased region" description="Polar residues" evidence="11">
    <location>
        <begin position="250"/>
        <end position="264"/>
    </location>
</feature>
<dbReference type="InterPro" id="IPR017441">
    <property type="entry name" value="Protein_kinase_ATP_BS"/>
</dbReference>
<dbReference type="RefSeq" id="XP_025027342.1">
    <property type="nucleotide sequence ID" value="XM_025171574.1"/>
</dbReference>
<dbReference type="SMART" id="SM00358">
    <property type="entry name" value="DSRM"/>
    <property type="match status" value="2"/>
</dbReference>
<evidence type="ECO:0000256" key="3">
    <source>
        <dbReference type="ARBA" id="ARBA00022553"/>
    </source>
</evidence>
<dbReference type="SUPFAM" id="SSF56112">
    <property type="entry name" value="Protein kinase-like (PK-like)"/>
    <property type="match status" value="1"/>
</dbReference>
<dbReference type="OrthoDB" id="341578at2759"/>
<dbReference type="PROSITE" id="PS50137">
    <property type="entry name" value="DS_RBD"/>
    <property type="match status" value="2"/>
</dbReference>
<feature type="compositionally biased region" description="Pro residues" evidence="11">
    <location>
        <begin position="94"/>
        <end position="105"/>
    </location>
</feature>
<dbReference type="Pfam" id="PF00035">
    <property type="entry name" value="dsrm"/>
    <property type="match status" value="2"/>
</dbReference>
<dbReference type="InterPro" id="IPR000719">
    <property type="entry name" value="Prot_kinase_dom"/>
</dbReference>
<keyword evidence="2" id="KW-0723">Serine/threonine-protein kinase</keyword>
<evidence type="ECO:0000259" key="13">
    <source>
        <dbReference type="PROSITE" id="PS50137"/>
    </source>
</evidence>
<keyword evidence="5 10" id="KW-0547">Nucleotide-binding</keyword>
<dbReference type="GO" id="GO:0004694">
    <property type="term" value="F:eukaryotic translation initiation factor 2alpha kinase activity"/>
    <property type="evidence" value="ECO:0007669"/>
    <property type="project" value="TreeGrafter"/>
</dbReference>
<evidence type="ECO:0000256" key="10">
    <source>
        <dbReference type="PROSITE-ProRule" id="PRU10141"/>
    </source>
</evidence>
<dbReference type="AlphaFoldDB" id="A0A9F5J0R9"/>
<evidence type="ECO:0000313" key="14">
    <source>
        <dbReference type="Proteomes" id="UP000695026"/>
    </source>
</evidence>
<sequence length="568" mass="63901">MSDNHHDSRTCMAKLNEHCQKNSLKLEYKDIAIRGPPHNRIFTVAVVIDMIQYSPASGKSKKEAKAVAAKLAWDAIEKQKKAMPDSREQHQEPSPVPSYLPPPQPAGTSPAAGSPEVSSSNSVNYVSLLNEYALKKKVPVQYNQISKTGLEHIPVFSYVCQIGDKIFDVGTGSKVQIAKLEAARLAYEKLSSPPTFRAEESANPVNDSLDMLSISFRKLSSRASENGTDLDSELKCTSDTFTEHTDVIQPNESSPFQVSPSNPAVKSKRKAPLAARFSNSLGRKSEFTLNDRFLDDFEEIKKIGSGGFGNVFKAKHITDDKLYAVKRIRLSGKKEERKREAKALAALKHPHIVQYFTCWIGQDTFQSCDTSDSSSELFDCLFIQMELCEKGNLAKWIQRMGMSPCKDDSIIIFQQIVEGVNYIHSENFIHRDLKPLNIFFYKDNGIKIGDFGLVTSGVKDFSVQRTMNKGTVPYMAPEQETSSYDKEVDIFPLGLILYEMLFPFPTDHEKYKEWHNIREGKLPETFIKKFTKEASLIKKLLSKEPSQRPSAADLLTFLGSQPYSRHTR</sequence>
<dbReference type="PROSITE" id="PS50011">
    <property type="entry name" value="PROTEIN_KINASE_DOM"/>
    <property type="match status" value="1"/>
</dbReference>
<dbReference type="PROSITE" id="PS00107">
    <property type="entry name" value="PROTEIN_KINASE_ATP"/>
    <property type="match status" value="1"/>
</dbReference>
<dbReference type="PANTHER" id="PTHR11042">
    <property type="entry name" value="EUKARYOTIC TRANSLATION INITIATION FACTOR 2-ALPHA KINASE EIF2-ALPHA KINASE -RELATED"/>
    <property type="match status" value="1"/>
</dbReference>
<accession>A0A9F5J0R9</accession>
<keyword evidence="4" id="KW-0808">Transferase</keyword>
<feature type="region of interest" description="Disordered" evidence="11">
    <location>
        <begin position="250"/>
        <end position="269"/>
    </location>
</feature>
<dbReference type="CTD" id="5610"/>
<dbReference type="InterPro" id="IPR011009">
    <property type="entry name" value="Kinase-like_dom_sf"/>
</dbReference>
<reference evidence="15 16" key="1">
    <citation type="submission" date="2025-04" db="UniProtKB">
        <authorList>
            <consortium name="RefSeq"/>
        </authorList>
    </citation>
    <scope>IDENTIFICATION</scope>
    <source>
        <tissue evidence="15 16">Liver</tissue>
    </source>
</reference>
<keyword evidence="14" id="KW-1185">Reference proteome</keyword>
<dbReference type="GO" id="GO:0005524">
    <property type="term" value="F:ATP binding"/>
    <property type="evidence" value="ECO:0007669"/>
    <property type="project" value="UniProtKB-UniRule"/>
</dbReference>
<feature type="domain" description="DRBM" evidence="13">
    <location>
        <begin position="124"/>
        <end position="192"/>
    </location>
</feature>
<evidence type="ECO:0000256" key="2">
    <source>
        <dbReference type="ARBA" id="ARBA00022527"/>
    </source>
</evidence>
<dbReference type="InterPro" id="IPR014720">
    <property type="entry name" value="dsRBD_dom"/>
</dbReference>
<evidence type="ECO:0000313" key="16">
    <source>
        <dbReference type="RefSeq" id="XP_025027342.1"/>
    </source>
</evidence>
<dbReference type="Gene3D" id="3.30.160.20">
    <property type="match status" value="2"/>
</dbReference>
<evidence type="ECO:0000256" key="9">
    <source>
        <dbReference type="PROSITE-ProRule" id="PRU00266"/>
    </source>
</evidence>
<feature type="region of interest" description="Disordered" evidence="11">
    <location>
        <begin position="79"/>
        <end position="117"/>
    </location>
</feature>
<dbReference type="SMART" id="SM00220">
    <property type="entry name" value="S_TKc"/>
    <property type="match status" value="1"/>
</dbReference>
<evidence type="ECO:0000256" key="8">
    <source>
        <dbReference type="ARBA" id="ARBA00037982"/>
    </source>
</evidence>
<name>A0A9F5J0R9_PYTBI</name>
<evidence type="ECO:0000256" key="11">
    <source>
        <dbReference type="SAM" id="MobiDB-lite"/>
    </source>
</evidence>
<dbReference type="SUPFAM" id="SSF54768">
    <property type="entry name" value="dsRNA-binding domain-like"/>
    <property type="match status" value="2"/>
</dbReference>
<feature type="binding site" evidence="10">
    <location>
        <position position="326"/>
    </location>
    <ligand>
        <name>ATP</name>
        <dbReference type="ChEBI" id="CHEBI:30616"/>
    </ligand>
</feature>
<evidence type="ECO:0000256" key="7">
    <source>
        <dbReference type="ARBA" id="ARBA00022840"/>
    </source>
</evidence>
<dbReference type="InterPro" id="IPR008271">
    <property type="entry name" value="Ser/Thr_kinase_AS"/>
</dbReference>
<dbReference type="GO" id="GO:0005737">
    <property type="term" value="C:cytoplasm"/>
    <property type="evidence" value="ECO:0007669"/>
    <property type="project" value="TreeGrafter"/>
</dbReference>
<dbReference type="RefSeq" id="XP_007435907.1">
    <property type="nucleotide sequence ID" value="XM_007435845.3"/>
</dbReference>
<evidence type="ECO:0000256" key="6">
    <source>
        <dbReference type="ARBA" id="ARBA00022777"/>
    </source>
</evidence>
<dbReference type="GO" id="GO:0003723">
    <property type="term" value="F:RNA binding"/>
    <property type="evidence" value="ECO:0007669"/>
    <property type="project" value="UniProtKB-UniRule"/>
</dbReference>
<dbReference type="OMA" id="KEKMWTD"/>
<dbReference type="InterPro" id="IPR050339">
    <property type="entry name" value="CC_SR_Kinase"/>
</dbReference>
<dbReference type="Gene3D" id="1.10.510.10">
    <property type="entry name" value="Transferase(Phosphotransferase) domain 1"/>
    <property type="match status" value="1"/>
</dbReference>
<evidence type="ECO:0000256" key="5">
    <source>
        <dbReference type="ARBA" id="ARBA00022741"/>
    </source>
</evidence>
<dbReference type="Proteomes" id="UP000695026">
    <property type="component" value="Unplaced"/>
</dbReference>
<dbReference type="Pfam" id="PF00069">
    <property type="entry name" value="Pkinase"/>
    <property type="match status" value="1"/>
</dbReference>
<dbReference type="RefSeq" id="XP_025027343.1">
    <property type="nucleotide sequence ID" value="XM_025171575.1"/>
</dbReference>
<evidence type="ECO:0000256" key="1">
    <source>
        <dbReference type="ARBA" id="ARBA00012513"/>
    </source>
</evidence>
<dbReference type="PROSITE" id="PS00108">
    <property type="entry name" value="PROTEIN_KINASE_ST"/>
    <property type="match status" value="1"/>
</dbReference>
<evidence type="ECO:0000313" key="15">
    <source>
        <dbReference type="RefSeq" id="XP_007435907.1"/>
    </source>
</evidence>
<dbReference type="KEGG" id="pbi:103059200"/>
<dbReference type="FunFam" id="1.10.510.10:FF:000251">
    <property type="entry name" value="eukaryotic translation initiation factor 2-alpha kinase 3"/>
    <property type="match status" value="1"/>
</dbReference>
<dbReference type="PANTHER" id="PTHR11042:SF91">
    <property type="entry name" value="EUKARYOTIC TRANSLATION INITIATION FACTOR 2-ALPHA KINASE"/>
    <property type="match status" value="1"/>
</dbReference>
<evidence type="ECO:0000259" key="12">
    <source>
        <dbReference type="PROSITE" id="PS50011"/>
    </source>
</evidence>
<protein>
    <recommendedName>
        <fullName evidence="1">non-specific serine/threonine protein kinase</fullName>
        <ecNumber evidence="1">2.7.11.1</ecNumber>
    </recommendedName>
</protein>
<proteinExistence type="inferred from homology"/>
<comment type="similarity">
    <text evidence="8">Belongs to the protein kinase superfamily. Ser/Thr protein kinase family. GCN2 subfamily.</text>
</comment>
<feature type="compositionally biased region" description="Basic and acidic residues" evidence="11">
    <location>
        <begin position="79"/>
        <end position="91"/>
    </location>
</feature>
<feature type="domain" description="Protein kinase" evidence="12">
    <location>
        <begin position="297"/>
        <end position="564"/>
    </location>
</feature>
<keyword evidence="3" id="KW-0597">Phosphoprotein</keyword>
<keyword evidence="6 15" id="KW-0418">Kinase</keyword>
<dbReference type="GO" id="GO:0005634">
    <property type="term" value="C:nucleus"/>
    <property type="evidence" value="ECO:0007669"/>
    <property type="project" value="TreeGrafter"/>
</dbReference>
<evidence type="ECO:0000256" key="4">
    <source>
        <dbReference type="ARBA" id="ARBA00022679"/>
    </source>
</evidence>